<dbReference type="GO" id="GO:0031012">
    <property type="term" value="C:extracellular matrix"/>
    <property type="evidence" value="ECO:0007669"/>
    <property type="project" value="TreeGrafter"/>
</dbReference>
<dbReference type="EMBL" id="JARQZJ010000031">
    <property type="protein sequence ID" value="KAK9874021.1"/>
    <property type="molecule type" value="Genomic_DNA"/>
</dbReference>
<reference evidence="3 4" key="1">
    <citation type="submission" date="2023-03" db="EMBL/GenBank/DDBJ databases">
        <title>Genome insight into feeding habits of ladybird beetles.</title>
        <authorList>
            <person name="Li H.-S."/>
            <person name="Huang Y.-H."/>
            <person name="Pang H."/>
        </authorList>
    </citation>
    <scope>NUCLEOTIDE SEQUENCE [LARGE SCALE GENOMIC DNA]</scope>
    <source>
        <strain evidence="3">SYSU_2023b</strain>
        <tissue evidence="3">Whole body</tissue>
    </source>
</reference>
<keyword evidence="2" id="KW-0964">Secreted</keyword>
<dbReference type="GO" id="GO:0004222">
    <property type="term" value="F:metalloendopeptidase activity"/>
    <property type="evidence" value="ECO:0007669"/>
    <property type="project" value="TreeGrafter"/>
</dbReference>
<dbReference type="Gene3D" id="2.20.100.10">
    <property type="entry name" value="Thrombospondin type-1 (TSP1) repeat"/>
    <property type="match status" value="1"/>
</dbReference>
<dbReference type="Pfam" id="PF00090">
    <property type="entry name" value="TSP_1"/>
    <property type="match status" value="1"/>
</dbReference>
<dbReference type="SMART" id="SM00209">
    <property type="entry name" value="TSP1"/>
    <property type="match status" value="1"/>
</dbReference>
<evidence type="ECO:0000256" key="1">
    <source>
        <dbReference type="ARBA" id="ARBA00004613"/>
    </source>
</evidence>
<dbReference type="PANTHER" id="PTHR13723:SF281">
    <property type="entry name" value="PAPILIN"/>
    <property type="match status" value="1"/>
</dbReference>
<dbReference type="GO" id="GO:0005576">
    <property type="term" value="C:extracellular region"/>
    <property type="evidence" value="ECO:0007669"/>
    <property type="project" value="UniProtKB-SubCell"/>
</dbReference>
<dbReference type="InterPro" id="IPR050439">
    <property type="entry name" value="ADAMTS_ADAMTS-like"/>
</dbReference>
<dbReference type="InterPro" id="IPR000884">
    <property type="entry name" value="TSP1_rpt"/>
</dbReference>
<comment type="caution">
    <text evidence="3">The sequence shown here is derived from an EMBL/GenBank/DDBJ whole genome shotgun (WGS) entry which is preliminary data.</text>
</comment>
<evidence type="ECO:0000313" key="4">
    <source>
        <dbReference type="Proteomes" id="UP001431783"/>
    </source>
</evidence>
<protein>
    <submittedName>
        <fullName evidence="3">Uncharacterized protein</fullName>
    </submittedName>
</protein>
<sequence>MRNDFFLNMITQELSQYQFGSHIRYKLSAIKRSIARHGVHTLFQNRYGKRLHQNGIWSAWGAWSECSRTCGGGIMVQTRNCINRSSDSRFIQKHRKRRFNSTAHGCIGLYKRIHLCNAKECPFGTRDIRSEQCSAYNMRKYKGSHIFGNHSYKLKKSVL</sequence>
<dbReference type="SUPFAM" id="SSF82895">
    <property type="entry name" value="TSP-1 type 1 repeat"/>
    <property type="match status" value="1"/>
</dbReference>
<dbReference type="GO" id="GO:0030198">
    <property type="term" value="P:extracellular matrix organization"/>
    <property type="evidence" value="ECO:0007669"/>
    <property type="project" value="TreeGrafter"/>
</dbReference>
<organism evidence="3 4">
    <name type="scientific">Henosepilachna vigintioctopunctata</name>
    <dbReference type="NCBI Taxonomy" id="420089"/>
    <lineage>
        <taxon>Eukaryota</taxon>
        <taxon>Metazoa</taxon>
        <taxon>Ecdysozoa</taxon>
        <taxon>Arthropoda</taxon>
        <taxon>Hexapoda</taxon>
        <taxon>Insecta</taxon>
        <taxon>Pterygota</taxon>
        <taxon>Neoptera</taxon>
        <taxon>Endopterygota</taxon>
        <taxon>Coleoptera</taxon>
        <taxon>Polyphaga</taxon>
        <taxon>Cucujiformia</taxon>
        <taxon>Coccinelloidea</taxon>
        <taxon>Coccinellidae</taxon>
        <taxon>Epilachninae</taxon>
        <taxon>Epilachnini</taxon>
        <taxon>Henosepilachna</taxon>
    </lineage>
</organism>
<gene>
    <name evidence="3" type="ORF">WA026_002375</name>
</gene>
<comment type="subcellular location">
    <subcellularLocation>
        <location evidence="1">Secreted</location>
    </subcellularLocation>
</comment>
<dbReference type="PROSITE" id="PS50092">
    <property type="entry name" value="TSP1"/>
    <property type="match status" value="1"/>
</dbReference>
<evidence type="ECO:0000313" key="3">
    <source>
        <dbReference type="EMBL" id="KAK9874021.1"/>
    </source>
</evidence>
<evidence type="ECO:0000256" key="2">
    <source>
        <dbReference type="ARBA" id="ARBA00022525"/>
    </source>
</evidence>
<dbReference type="Proteomes" id="UP001431783">
    <property type="component" value="Unassembled WGS sequence"/>
</dbReference>
<dbReference type="InterPro" id="IPR036383">
    <property type="entry name" value="TSP1_rpt_sf"/>
</dbReference>
<keyword evidence="4" id="KW-1185">Reference proteome</keyword>
<accession>A0AAW1U248</accession>
<proteinExistence type="predicted"/>
<dbReference type="GO" id="GO:0006508">
    <property type="term" value="P:proteolysis"/>
    <property type="evidence" value="ECO:0007669"/>
    <property type="project" value="TreeGrafter"/>
</dbReference>
<dbReference type="PANTHER" id="PTHR13723">
    <property type="entry name" value="ADAMTS A DISINTEGRIN AND METALLOPROTEASE WITH THROMBOSPONDIN MOTIFS PROTEASE"/>
    <property type="match status" value="1"/>
</dbReference>
<dbReference type="AlphaFoldDB" id="A0AAW1U248"/>
<name>A0AAW1U248_9CUCU</name>